<reference evidence="9" key="1">
    <citation type="submission" date="2024-07" db="EMBL/GenBank/DDBJ databases">
        <title>Two chromosome-level genome assemblies of Korean endemic species Abeliophyllum distichum and Forsythia ovata (Oleaceae).</title>
        <authorList>
            <person name="Jang H."/>
        </authorList>
    </citation>
    <scope>NUCLEOTIDE SEQUENCE [LARGE SCALE GENOMIC DNA]</scope>
</reference>
<evidence type="ECO:0000256" key="2">
    <source>
        <dbReference type="ARBA" id="ARBA00023015"/>
    </source>
</evidence>
<evidence type="ECO:0000256" key="6">
    <source>
        <dbReference type="SAM" id="MobiDB-lite"/>
    </source>
</evidence>
<dbReference type="InterPro" id="IPR017887">
    <property type="entry name" value="TF_TCP_subgr"/>
</dbReference>
<dbReference type="GO" id="GO:0005634">
    <property type="term" value="C:nucleus"/>
    <property type="evidence" value="ECO:0007669"/>
    <property type="project" value="UniProtKB-SubCell"/>
</dbReference>
<protein>
    <submittedName>
        <fullName evidence="8">Transcription factor TCP2-like</fullName>
    </submittedName>
</protein>
<evidence type="ECO:0000313" key="8">
    <source>
        <dbReference type="EMBL" id="KAL2548498.1"/>
    </source>
</evidence>
<proteinExistence type="predicted"/>
<dbReference type="InterPro" id="IPR005333">
    <property type="entry name" value="Transcription_factor_TCP"/>
</dbReference>
<name>A0ABD1WI82_9LAMI</name>
<organism evidence="8 9">
    <name type="scientific">Forsythia ovata</name>
    <dbReference type="NCBI Taxonomy" id="205694"/>
    <lineage>
        <taxon>Eukaryota</taxon>
        <taxon>Viridiplantae</taxon>
        <taxon>Streptophyta</taxon>
        <taxon>Embryophyta</taxon>
        <taxon>Tracheophyta</taxon>
        <taxon>Spermatophyta</taxon>
        <taxon>Magnoliopsida</taxon>
        <taxon>eudicotyledons</taxon>
        <taxon>Gunneridae</taxon>
        <taxon>Pentapetalae</taxon>
        <taxon>asterids</taxon>
        <taxon>lamiids</taxon>
        <taxon>Lamiales</taxon>
        <taxon>Oleaceae</taxon>
        <taxon>Forsythieae</taxon>
        <taxon>Forsythia</taxon>
    </lineage>
</organism>
<evidence type="ECO:0000256" key="3">
    <source>
        <dbReference type="ARBA" id="ARBA00023125"/>
    </source>
</evidence>
<evidence type="ECO:0000256" key="1">
    <source>
        <dbReference type="ARBA" id="ARBA00004123"/>
    </source>
</evidence>
<dbReference type="PANTHER" id="PTHR31072">
    <property type="entry name" value="TRANSCRIPTION FACTOR TCP4-RELATED"/>
    <property type="match status" value="1"/>
</dbReference>
<dbReference type="EMBL" id="JBFOLJ010000003">
    <property type="protein sequence ID" value="KAL2548498.1"/>
    <property type="molecule type" value="Genomic_DNA"/>
</dbReference>
<keyword evidence="9" id="KW-1185">Reference proteome</keyword>
<comment type="caution">
    <text evidence="8">The sequence shown here is derived from an EMBL/GenBank/DDBJ whole genome shotgun (WGS) entry which is preliminary data.</text>
</comment>
<sequence>MISPDLVATTRERRPHSTGNPLEVDEIQAYGCKFSRTSNWRLDSAKIGLTYKVDGHQKDEDGEWKRGDRVDLGGVAVADLVGFYGWSSLRIVRVSRAFSGKDRHSKVLSCKGLRDRCVRLSVSNAIQFYDLQDRL</sequence>
<evidence type="ECO:0000256" key="4">
    <source>
        <dbReference type="ARBA" id="ARBA00023163"/>
    </source>
</evidence>
<evidence type="ECO:0000313" key="9">
    <source>
        <dbReference type="Proteomes" id="UP001604277"/>
    </source>
</evidence>
<dbReference type="Pfam" id="PF03634">
    <property type="entry name" value="TCP"/>
    <property type="match status" value="1"/>
</dbReference>
<evidence type="ECO:0000259" key="7">
    <source>
        <dbReference type="PROSITE" id="PS51369"/>
    </source>
</evidence>
<comment type="subcellular location">
    <subcellularLocation>
        <location evidence="1">Nucleus</location>
    </subcellularLocation>
</comment>
<gene>
    <name evidence="8" type="ORF">Fot_10028</name>
</gene>
<keyword evidence="5" id="KW-0539">Nucleus</keyword>
<keyword evidence="4" id="KW-0804">Transcription</keyword>
<dbReference type="PROSITE" id="PS51369">
    <property type="entry name" value="TCP"/>
    <property type="match status" value="1"/>
</dbReference>
<keyword evidence="3" id="KW-0238">DNA-binding</keyword>
<feature type="region of interest" description="Disordered" evidence="6">
    <location>
        <begin position="1"/>
        <end position="20"/>
    </location>
</feature>
<dbReference type="GO" id="GO:0003677">
    <property type="term" value="F:DNA binding"/>
    <property type="evidence" value="ECO:0007669"/>
    <property type="project" value="UniProtKB-KW"/>
</dbReference>
<dbReference type="AlphaFoldDB" id="A0ABD1WI82"/>
<evidence type="ECO:0000256" key="5">
    <source>
        <dbReference type="ARBA" id="ARBA00023242"/>
    </source>
</evidence>
<keyword evidence="2" id="KW-0805">Transcription regulation</keyword>
<accession>A0ABD1WI82</accession>
<feature type="domain" description="TCP" evidence="7">
    <location>
        <begin position="100"/>
        <end position="135"/>
    </location>
</feature>
<dbReference type="PANTHER" id="PTHR31072:SF93">
    <property type="entry name" value="TRANSCRIPTION FACTOR TCP24"/>
    <property type="match status" value="1"/>
</dbReference>
<dbReference type="Proteomes" id="UP001604277">
    <property type="component" value="Unassembled WGS sequence"/>
</dbReference>